<dbReference type="Proteomes" id="UP000446658">
    <property type="component" value="Unassembled WGS sequence"/>
</dbReference>
<protein>
    <submittedName>
        <fullName evidence="1">Uncharacterized protein</fullName>
    </submittedName>
</protein>
<keyword evidence="2" id="KW-1185">Reference proteome</keyword>
<name>A0A844GCC8_9NEIS</name>
<organism evidence="1 2">
    <name type="scientific">Paludibacterium denitrificans</name>
    <dbReference type="NCBI Taxonomy" id="2675226"/>
    <lineage>
        <taxon>Bacteria</taxon>
        <taxon>Pseudomonadati</taxon>
        <taxon>Pseudomonadota</taxon>
        <taxon>Betaproteobacteria</taxon>
        <taxon>Neisseriales</taxon>
        <taxon>Chromobacteriaceae</taxon>
        <taxon>Paludibacterium</taxon>
    </lineage>
</organism>
<accession>A0A844GCC8</accession>
<gene>
    <name evidence="1" type="ORF">GKE73_01315</name>
</gene>
<reference evidence="1 2" key="1">
    <citation type="submission" date="2019-11" db="EMBL/GenBank/DDBJ databases">
        <title>Draft genome sequence of Paludibacterium sp. dN18-1.</title>
        <authorList>
            <person name="Im W.-T."/>
        </authorList>
    </citation>
    <scope>NUCLEOTIDE SEQUENCE [LARGE SCALE GENOMIC DNA]</scope>
    <source>
        <strain evidence="2">dN 18-1</strain>
    </source>
</reference>
<dbReference type="RefSeq" id="WP_230368834.1">
    <property type="nucleotide sequence ID" value="NZ_WLYX01000001.1"/>
</dbReference>
<dbReference type="AlphaFoldDB" id="A0A844GCC8"/>
<evidence type="ECO:0000313" key="1">
    <source>
        <dbReference type="EMBL" id="MTD32424.1"/>
    </source>
</evidence>
<dbReference type="EMBL" id="WLYX01000001">
    <property type="protein sequence ID" value="MTD32424.1"/>
    <property type="molecule type" value="Genomic_DNA"/>
</dbReference>
<evidence type="ECO:0000313" key="2">
    <source>
        <dbReference type="Proteomes" id="UP000446658"/>
    </source>
</evidence>
<proteinExistence type="predicted"/>
<comment type="caution">
    <text evidence="1">The sequence shown here is derived from an EMBL/GenBank/DDBJ whole genome shotgun (WGS) entry which is preliminary data.</text>
</comment>
<sequence length="351" mass="35207">MVLADSGIANAYATTNASPLVAGDLTTGLIQQISISNANTGAATFAPDGLTAKPIYGLGLTALQGGELAANGVAVLMYLVAAGVNGGNGAWILLASMGGALQIGAATNSQHAIQAGQQQSNALTYGTDTGAANVYQVTYAPAITALKNGMVLEFEAKTANTGASTFSPNGLAAKPIIGGAHSALQGGEIVAGGKVEVMWHSALGSWALLGCTGGAMQVQAATQSQHAVALGQMQARTGSAGGLMYRNLLINAAGNVFQRPYTSGTATTSAGQYAIDKWKVATSGQNLSWASSGAYSIFTAPAGGVSQVIEGASIIGGTYVLSGKGRLQPPSMAPLLLMAEPLFFQLIPTQL</sequence>